<keyword evidence="2" id="KW-0472">Membrane</keyword>
<keyword evidence="5" id="KW-1185">Reference proteome</keyword>
<dbReference type="PANTHER" id="PTHR35797:SF1">
    <property type="entry name" value="PROTEASE"/>
    <property type="match status" value="1"/>
</dbReference>
<feature type="transmembrane region" description="Helical" evidence="2">
    <location>
        <begin position="251"/>
        <end position="270"/>
    </location>
</feature>
<dbReference type="EC" id="3.4.-.-" evidence="4"/>
<dbReference type="Proteomes" id="UP001603978">
    <property type="component" value="Unassembled WGS sequence"/>
</dbReference>
<feature type="domain" description="CAAX prenyl protease 2/Lysostaphin resistance protein A-like" evidence="3">
    <location>
        <begin position="160"/>
        <end position="262"/>
    </location>
</feature>
<dbReference type="Pfam" id="PF02517">
    <property type="entry name" value="Rce1-like"/>
    <property type="match status" value="1"/>
</dbReference>
<evidence type="ECO:0000256" key="2">
    <source>
        <dbReference type="SAM" id="Phobius"/>
    </source>
</evidence>
<evidence type="ECO:0000313" key="4">
    <source>
        <dbReference type="EMBL" id="MFG1702653.1"/>
    </source>
</evidence>
<dbReference type="GO" id="GO:0016787">
    <property type="term" value="F:hydrolase activity"/>
    <property type="evidence" value="ECO:0007669"/>
    <property type="project" value="UniProtKB-KW"/>
</dbReference>
<feature type="transmembrane region" description="Helical" evidence="2">
    <location>
        <begin position="191"/>
        <end position="207"/>
    </location>
</feature>
<evidence type="ECO:0000313" key="5">
    <source>
        <dbReference type="Proteomes" id="UP001603978"/>
    </source>
</evidence>
<evidence type="ECO:0000259" key="3">
    <source>
        <dbReference type="Pfam" id="PF02517"/>
    </source>
</evidence>
<keyword evidence="2" id="KW-1133">Transmembrane helix</keyword>
<gene>
    <name evidence="4" type="ORF">ACFLIM_05615</name>
</gene>
<feature type="transmembrane region" description="Helical" evidence="2">
    <location>
        <begin position="150"/>
        <end position="170"/>
    </location>
</feature>
<dbReference type="PANTHER" id="PTHR35797">
    <property type="entry name" value="PROTEASE-RELATED"/>
    <property type="match status" value="1"/>
</dbReference>
<organism evidence="4 5">
    <name type="scientific">Nonomuraea marmarensis</name>
    <dbReference type="NCBI Taxonomy" id="3351344"/>
    <lineage>
        <taxon>Bacteria</taxon>
        <taxon>Bacillati</taxon>
        <taxon>Actinomycetota</taxon>
        <taxon>Actinomycetes</taxon>
        <taxon>Streptosporangiales</taxon>
        <taxon>Streptosporangiaceae</taxon>
        <taxon>Nonomuraea</taxon>
    </lineage>
</organism>
<sequence>MSSPAPLSTGPHDQAGPPRLTTPDGVESTGLRARIRRRPLTWFFVMAYVLSWAAWTPYVLSENGLGILPFGFPALLGTTQLLGVLPGAYLGPIFSAFVVTAMAQGRPGLRAWAGRLAKWRVSWRWYVAIIVGVPAVLTVALTTLGGTIPAVPSVAMLAAFLPGLILQMVTTGIAEEPGWRDFAMPLVQRRYGPLLGTLIVGPLWGAWHLPLFLTEWGGPHLTWEQPVEFIITAIAFSFVMTWVFNRTGESLPLAMLLHTGVNNFFSLAAAEMFPRLTQQDTTQAFLFASIAVALVVLIATRGRLGYRPAHSVDGALPEATD</sequence>
<dbReference type="EMBL" id="JBICRM010000003">
    <property type="protein sequence ID" value="MFG1702653.1"/>
    <property type="molecule type" value="Genomic_DNA"/>
</dbReference>
<evidence type="ECO:0000256" key="1">
    <source>
        <dbReference type="SAM" id="MobiDB-lite"/>
    </source>
</evidence>
<dbReference type="RefSeq" id="WP_393162613.1">
    <property type="nucleotide sequence ID" value="NZ_JBICRM010000003.1"/>
</dbReference>
<dbReference type="InterPro" id="IPR003675">
    <property type="entry name" value="Rce1/LyrA-like_dom"/>
</dbReference>
<feature type="transmembrane region" description="Helical" evidence="2">
    <location>
        <begin position="123"/>
        <end position="144"/>
    </location>
</feature>
<name>A0ABW7A8R2_9ACTN</name>
<feature type="transmembrane region" description="Helical" evidence="2">
    <location>
        <begin position="282"/>
        <end position="300"/>
    </location>
</feature>
<accession>A0ABW7A8R2</accession>
<dbReference type="InterPro" id="IPR042150">
    <property type="entry name" value="MmRce1-like"/>
</dbReference>
<reference evidence="4 5" key="1">
    <citation type="submission" date="2024-10" db="EMBL/GenBank/DDBJ databases">
        <authorList>
            <person name="Topkara A.R."/>
            <person name="Saygin H."/>
        </authorList>
    </citation>
    <scope>NUCLEOTIDE SEQUENCE [LARGE SCALE GENOMIC DNA]</scope>
    <source>
        <strain evidence="4 5">M3C6</strain>
    </source>
</reference>
<keyword evidence="2" id="KW-0812">Transmembrane</keyword>
<feature type="transmembrane region" description="Helical" evidence="2">
    <location>
        <begin position="40"/>
        <end position="60"/>
    </location>
</feature>
<protein>
    <submittedName>
        <fullName evidence="4">CPBP family intramembrane glutamic endopeptidase</fullName>
        <ecNumber evidence="4">3.4.-.-</ecNumber>
    </submittedName>
</protein>
<feature type="transmembrane region" description="Helical" evidence="2">
    <location>
        <begin position="80"/>
        <end position="103"/>
    </location>
</feature>
<feature type="region of interest" description="Disordered" evidence="1">
    <location>
        <begin position="1"/>
        <end position="28"/>
    </location>
</feature>
<proteinExistence type="predicted"/>
<keyword evidence="4" id="KW-0378">Hydrolase</keyword>
<feature type="transmembrane region" description="Helical" evidence="2">
    <location>
        <begin position="227"/>
        <end position="244"/>
    </location>
</feature>
<comment type="caution">
    <text evidence="4">The sequence shown here is derived from an EMBL/GenBank/DDBJ whole genome shotgun (WGS) entry which is preliminary data.</text>
</comment>